<dbReference type="CDD" id="cd07062">
    <property type="entry name" value="Peptidase_S66_mccF_like"/>
    <property type="match status" value="1"/>
</dbReference>
<dbReference type="InterPro" id="IPR027461">
    <property type="entry name" value="Carboxypeptidase_A_C_sf"/>
</dbReference>
<keyword evidence="5" id="KW-0645">Protease</keyword>
<dbReference type="Pfam" id="PF17676">
    <property type="entry name" value="Peptidase_S66C"/>
    <property type="match status" value="1"/>
</dbReference>
<evidence type="ECO:0000259" key="4">
    <source>
        <dbReference type="Pfam" id="PF17676"/>
    </source>
</evidence>
<organism evidence="5 6">
    <name type="scientific">Lacticaseibacillus paracasei subsp. paracasei Lpp122</name>
    <dbReference type="NCBI Taxonomy" id="1256218"/>
    <lineage>
        <taxon>Bacteria</taxon>
        <taxon>Bacillati</taxon>
        <taxon>Bacillota</taxon>
        <taxon>Bacilli</taxon>
        <taxon>Lactobacillales</taxon>
        <taxon>Lactobacillaceae</taxon>
        <taxon>Lacticaseibacillus</taxon>
    </lineage>
</organism>
<dbReference type="Pfam" id="PF02016">
    <property type="entry name" value="Peptidase_S66"/>
    <property type="match status" value="1"/>
</dbReference>
<dbReference type="PIRSF" id="PIRSF028757">
    <property type="entry name" value="LD-carboxypeptidase"/>
    <property type="match status" value="1"/>
</dbReference>
<protein>
    <submittedName>
        <fullName evidence="5">Muramoyltetrapeptide carboxypeptidase</fullName>
        <ecNumber evidence="5">3.4.17.13</ecNumber>
    </submittedName>
</protein>
<dbReference type="InterPro" id="IPR040449">
    <property type="entry name" value="Peptidase_S66_N"/>
</dbReference>
<dbReference type="EC" id="3.4.17.13" evidence="5"/>
<dbReference type="InterPro" id="IPR040921">
    <property type="entry name" value="Peptidase_S66C"/>
</dbReference>
<feature type="domain" description="LD-carboxypeptidase C-terminal" evidence="4">
    <location>
        <begin position="213"/>
        <end position="340"/>
    </location>
</feature>
<dbReference type="SUPFAM" id="SSF52317">
    <property type="entry name" value="Class I glutamine amidotransferase-like"/>
    <property type="match status" value="1"/>
</dbReference>
<evidence type="ECO:0000313" key="6">
    <source>
        <dbReference type="Proteomes" id="UP000014281"/>
    </source>
</evidence>
<dbReference type="Gene3D" id="3.40.50.10740">
    <property type="entry name" value="Class I glutamine amidotransferase-like"/>
    <property type="match status" value="1"/>
</dbReference>
<reference evidence="5 6" key="1">
    <citation type="journal article" date="2013" name="PLoS ONE">
        <title>Lactobacillus paracasei comparative genomics: towards species pan-genome definition and exploitation of diversity.</title>
        <authorList>
            <person name="Smokvina T."/>
            <person name="Wels M."/>
            <person name="Polka J."/>
            <person name="Chervaux C."/>
            <person name="Brisse S."/>
            <person name="Boekhorst J."/>
            <person name="van Hylckama Vlieg J.E."/>
            <person name="Siezen R.J."/>
        </authorList>
    </citation>
    <scope>NUCLEOTIDE SEQUENCE [LARGE SCALE GENOMIC DNA]</scope>
    <source>
        <strain evidence="5 6">Lpp122</strain>
    </source>
</reference>
<comment type="caution">
    <text evidence="5">The sequence shown here is derived from an EMBL/GenBank/DDBJ whole genome shotgun (WGS) entry which is preliminary data.</text>
</comment>
<feature type="domain" description="LD-carboxypeptidase N-terminal" evidence="3">
    <location>
        <begin position="13"/>
        <end position="138"/>
    </location>
</feature>
<proteinExistence type="inferred from homology"/>
<dbReference type="RefSeq" id="WP_016383823.1">
    <property type="nucleotide sequence ID" value="NZ_ANKW01000056.1"/>
</dbReference>
<dbReference type="Gene3D" id="3.50.30.60">
    <property type="entry name" value="LD-carboxypeptidase A C-terminal domain-like"/>
    <property type="match status" value="1"/>
</dbReference>
<dbReference type="SUPFAM" id="SSF141986">
    <property type="entry name" value="LD-carboxypeptidase A C-terminal domain-like"/>
    <property type="match status" value="1"/>
</dbReference>
<keyword evidence="2 5" id="KW-0378">Hydrolase</keyword>
<evidence type="ECO:0000256" key="2">
    <source>
        <dbReference type="ARBA" id="ARBA00022801"/>
    </source>
</evidence>
<dbReference type="AlphaFoldDB" id="A0A8E0M2X8"/>
<dbReference type="InterPro" id="IPR003507">
    <property type="entry name" value="S66_fam"/>
</dbReference>
<dbReference type="PANTHER" id="PTHR30237">
    <property type="entry name" value="MURAMOYLTETRAPEPTIDE CARBOXYPEPTIDASE"/>
    <property type="match status" value="1"/>
</dbReference>
<keyword evidence="5" id="KW-0121">Carboxypeptidase</keyword>
<comment type="similarity">
    <text evidence="1">Belongs to the peptidase S66 family.</text>
</comment>
<evidence type="ECO:0000259" key="3">
    <source>
        <dbReference type="Pfam" id="PF02016"/>
    </source>
</evidence>
<dbReference type="InterPro" id="IPR027478">
    <property type="entry name" value="LdcA_N"/>
</dbReference>
<evidence type="ECO:0000256" key="1">
    <source>
        <dbReference type="ARBA" id="ARBA00010233"/>
    </source>
</evidence>
<dbReference type="Proteomes" id="UP000014281">
    <property type="component" value="Unassembled WGS sequence"/>
</dbReference>
<sequence>MIKPQALQPHDQVAIVSLSAGTLGESFAAHQLQLGTERLKAMKLEPCFMPNALRGQAYLKAHPEARAADLKAAFLDPSIKGIICAIGGDDTYRIIPYLLDDPAFTQAVADHPKLFTGFSDTTIDHLMFYQLSMTSFYGPNFLNDLAELDTRMLPYTAASFQHYFKNPATTAISSSPTWYDERTDFSESQLGVPRKSHKEQHGYLALRGQGRVTGTLLGGCLDSLHDLIYPVRYQDEPEVAKKYQLFPQDWTNKILFIETSEDKITPATYRTYLEHLDEHGVLAQVKAILVGKPQNETYFDVYQQVLLDVTQPYKTPILYNLNFGHAYPRTVLPYGLQTTVDFDQRQVTVDEPYFADKLQTSYRPLKCCVQVP</sequence>
<gene>
    <name evidence="5" type="ORF">Lpp122_2270</name>
</gene>
<dbReference type="GO" id="GO:0106415">
    <property type="term" value="F:muramoyltetrapeptide carboxypeptidase activity"/>
    <property type="evidence" value="ECO:0007669"/>
    <property type="project" value="UniProtKB-EC"/>
</dbReference>
<dbReference type="InterPro" id="IPR029062">
    <property type="entry name" value="Class_I_gatase-like"/>
</dbReference>
<accession>A0A8E0M2X8</accession>
<dbReference type="PANTHER" id="PTHR30237:SF4">
    <property type="entry name" value="LD-CARBOXYPEPTIDASE C-TERMINAL DOMAIN-CONTAINING PROTEIN"/>
    <property type="match status" value="1"/>
</dbReference>
<name>A0A8E0M2X8_LACPA</name>
<evidence type="ECO:0000313" key="5">
    <source>
        <dbReference type="EMBL" id="EPC17203.1"/>
    </source>
</evidence>
<dbReference type="EMBL" id="ANKW01000056">
    <property type="protein sequence ID" value="EPC17203.1"/>
    <property type="molecule type" value="Genomic_DNA"/>
</dbReference>